<name>A0A2P5B1G1_PARAD</name>
<evidence type="ECO:0000313" key="2">
    <source>
        <dbReference type="EMBL" id="PON42648.1"/>
    </source>
</evidence>
<proteinExistence type="predicted"/>
<dbReference type="EMBL" id="JXTB01000387">
    <property type="protein sequence ID" value="PON42648.1"/>
    <property type="molecule type" value="Genomic_DNA"/>
</dbReference>
<feature type="compositionally biased region" description="Low complexity" evidence="1">
    <location>
        <begin position="192"/>
        <end position="206"/>
    </location>
</feature>
<protein>
    <submittedName>
        <fullName evidence="2">Uncharacterized protein</fullName>
    </submittedName>
</protein>
<comment type="caution">
    <text evidence="2">The sequence shown here is derived from an EMBL/GenBank/DDBJ whole genome shotgun (WGS) entry which is preliminary data.</text>
</comment>
<accession>A0A2P5B1G1</accession>
<feature type="compositionally biased region" description="Acidic residues" evidence="1">
    <location>
        <begin position="177"/>
        <end position="191"/>
    </location>
</feature>
<organism evidence="2 3">
    <name type="scientific">Parasponia andersonii</name>
    <name type="common">Sponia andersonii</name>
    <dbReference type="NCBI Taxonomy" id="3476"/>
    <lineage>
        <taxon>Eukaryota</taxon>
        <taxon>Viridiplantae</taxon>
        <taxon>Streptophyta</taxon>
        <taxon>Embryophyta</taxon>
        <taxon>Tracheophyta</taxon>
        <taxon>Spermatophyta</taxon>
        <taxon>Magnoliopsida</taxon>
        <taxon>eudicotyledons</taxon>
        <taxon>Gunneridae</taxon>
        <taxon>Pentapetalae</taxon>
        <taxon>rosids</taxon>
        <taxon>fabids</taxon>
        <taxon>Rosales</taxon>
        <taxon>Cannabaceae</taxon>
        <taxon>Parasponia</taxon>
    </lineage>
</organism>
<dbReference type="AlphaFoldDB" id="A0A2P5B1G1"/>
<sequence>MAVAEWETLEVDRKSIAEKVILILAVTPSDLNEISSLAREKIRRLENYFPVFSKEDMYRALLVSNMDEYEAFKVLKWQQGVNSWFHSDKKTEECKNDVNGLNGVGCCSNAGGCSKTECSTDTYHYGPVYPEPHGRMWYSNFNEKKNRLAEALDSVREPLLGKERLKHMTRQAMLDFLDVEGPQEEGTEPEAQEGGPEPEAQQGGPALEAQQPEPEAPK</sequence>
<evidence type="ECO:0000313" key="3">
    <source>
        <dbReference type="Proteomes" id="UP000237105"/>
    </source>
</evidence>
<reference evidence="3" key="1">
    <citation type="submission" date="2016-06" db="EMBL/GenBank/DDBJ databases">
        <title>Parallel loss of symbiosis genes in relatives of nitrogen-fixing non-legume Parasponia.</title>
        <authorList>
            <person name="Van Velzen R."/>
            <person name="Holmer R."/>
            <person name="Bu F."/>
            <person name="Rutten L."/>
            <person name="Van Zeijl A."/>
            <person name="Liu W."/>
            <person name="Santuari L."/>
            <person name="Cao Q."/>
            <person name="Sharma T."/>
            <person name="Shen D."/>
            <person name="Roswanjaya Y."/>
            <person name="Wardhani T."/>
            <person name="Kalhor M.S."/>
            <person name="Jansen J."/>
            <person name="Van den Hoogen J."/>
            <person name="Gungor B."/>
            <person name="Hartog M."/>
            <person name="Hontelez J."/>
            <person name="Verver J."/>
            <person name="Yang W.-C."/>
            <person name="Schijlen E."/>
            <person name="Repin R."/>
            <person name="Schilthuizen M."/>
            <person name="Schranz E."/>
            <person name="Heidstra R."/>
            <person name="Miyata K."/>
            <person name="Fedorova E."/>
            <person name="Kohlen W."/>
            <person name="Bisseling T."/>
            <person name="Smit S."/>
            <person name="Geurts R."/>
        </authorList>
    </citation>
    <scope>NUCLEOTIDE SEQUENCE [LARGE SCALE GENOMIC DNA]</scope>
    <source>
        <strain evidence="3">cv. WU1-14</strain>
    </source>
</reference>
<dbReference type="Proteomes" id="UP000237105">
    <property type="component" value="Unassembled WGS sequence"/>
</dbReference>
<feature type="region of interest" description="Disordered" evidence="1">
    <location>
        <begin position="176"/>
        <end position="218"/>
    </location>
</feature>
<gene>
    <name evidence="2" type="ORF">PanWU01x14_280420</name>
</gene>
<evidence type="ECO:0000256" key="1">
    <source>
        <dbReference type="SAM" id="MobiDB-lite"/>
    </source>
</evidence>
<keyword evidence="3" id="KW-1185">Reference proteome</keyword>